<accession>A0A7S3EIG8</accession>
<feature type="region of interest" description="Disordered" evidence="2">
    <location>
        <begin position="1"/>
        <end position="43"/>
    </location>
</feature>
<evidence type="ECO:0000313" key="4">
    <source>
        <dbReference type="EMBL" id="CAE0054772.1"/>
    </source>
</evidence>
<feature type="compositionally biased region" description="Basic and acidic residues" evidence="2">
    <location>
        <begin position="32"/>
        <end position="43"/>
    </location>
</feature>
<proteinExistence type="predicted"/>
<dbReference type="InterPro" id="IPR011598">
    <property type="entry name" value="bHLH_dom"/>
</dbReference>
<dbReference type="EMBL" id="HBHW01029423">
    <property type="protein sequence ID" value="CAE0054772.1"/>
    <property type="molecule type" value="Transcribed_RNA"/>
</dbReference>
<dbReference type="AlphaFoldDB" id="A0A7S3EIG8"/>
<organism evidence="4">
    <name type="scientific">Rhodosorus marinus</name>
    <dbReference type="NCBI Taxonomy" id="101924"/>
    <lineage>
        <taxon>Eukaryota</taxon>
        <taxon>Rhodophyta</taxon>
        <taxon>Stylonematophyceae</taxon>
        <taxon>Stylonematales</taxon>
        <taxon>Stylonemataceae</taxon>
        <taxon>Rhodosorus</taxon>
    </lineage>
</organism>
<dbReference type="Gene3D" id="4.10.280.10">
    <property type="entry name" value="Helix-loop-helix DNA-binding domain"/>
    <property type="match status" value="1"/>
</dbReference>
<dbReference type="GO" id="GO:0046983">
    <property type="term" value="F:protein dimerization activity"/>
    <property type="evidence" value="ECO:0007669"/>
    <property type="project" value="InterPro"/>
</dbReference>
<reference evidence="4" key="1">
    <citation type="submission" date="2021-01" db="EMBL/GenBank/DDBJ databases">
        <authorList>
            <person name="Corre E."/>
            <person name="Pelletier E."/>
            <person name="Niang G."/>
            <person name="Scheremetjew M."/>
            <person name="Finn R."/>
            <person name="Kale V."/>
            <person name="Holt S."/>
            <person name="Cochrane G."/>
            <person name="Meng A."/>
            <person name="Brown T."/>
            <person name="Cohen L."/>
        </authorList>
    </citation>
    <scope>NUCLEOTIDE SEQUENCE</scope>
    <source>
        <strain evidence="4">CCMP 769</strain>
    </source>
</reference>
<feature type="region of interest" description="Disordered" evidence="2">
    <location>
        <begin position="169"/>
        <end position="246"/>
    </location>
</feature>
<dbReference type="InterPro" id="IPR036638">
    <property type="entry name" value="HLH_DNA-bd_sf"/>
</dbReference>
<feature type="compositionally biased region" description="Polar residues" evidence="2">
    <location>
        <begin position="212"/>
        <end position="224"/>
    </location>
</feature>
<dbReference type="PROSITE" id="PS50888">
    <property type="entry name" value="BHLH"/>
    <property type="match status" value="1"/>
</dbReference>
<dbReference type="SUPFAM" id="SSF47459">
    <property type="entry name" value="HLH, helix-loop-helix DNA-binding domain"/>
    <property type="match status" value="1"/>
</dbReference>
<feature type="domain" description="BHLH" evidence="3">
    <location>
        <begin position="28"/>
        <end position="85"/>
    </location>
</feature>
<dbReference type="SMART" id="SM00353">
    <property type="entry name" value="HLH"/>
    <property type="match status" value="1"/>
</dbReference>
<name>A0A7S3EIG8_9RHOD</name>
<protein>
    <recommendedName>
        <fullName evidence="3">BHLH domain-containing protein</fullName>
    </recommendedName>
</protein>
<evidence type="ECO:0000256" key="1">
    <source>
        <dbReference type="SAM" id="Coils"/>
    </source>
</evidence>
<gene>
    <name evidence="4" type="ORF">RMAR00112_LOCUS22801</name>
</gene>
<dbReference type="Pfam" id="PF00010">
    <property type="entry name" value="HLH"/>
    <property type="match status" value="1"/>
</dbReference>
<sequence>MSSNTPGGDESDDFNSRKFKAPLPEKPSLSIRKRDSERRRREEIHTSFKKLEDILSRSRGENVIHGRKWDREKIVHGATEHIKEQEQRLASLRSELSKIAAQVDDIRTEKVELRADKLYLKEELEKLQQENQRLRQDNKILIQSMNKEQHWPSPDMTEFQAPEPATMYEVAPPIEPGSHPQPRSVVDSTQIPQARPPGDQNNAPFIGMQGNPRGSQDQFQQQPRHQVEHEESEQYNWDAFDGSNLL</sequence>
<keyword evidence="1" id="KW-0175">Coiled coil</keyword>
<evidence type="ECO:0000259" key="3">
    <source>
        <dbReference type="PROSITE" id="PS50888"/>
    </source>
</evidence>
<feature type="coiled-coil region" evidence="1">
    <location>
        <begin position="75"/>
        <end position="144"/>
    </location>
</feature>
<evidence type="ECO:0000256" key="2">
    <source>
        <dbReference type="SAM" id="MobiDB-lite"/>
    </source>
</evidence>